<sequence length="71" mass="8148">MKIPISKSDFMVFNSRSKSIEKDRFNTCLILSERQFSDSYMIDSSGSDNTKFFRSLRVSKGQVLVSRCGLQ</sequence>
<evidence type="ECO:0000313" key="2">
    <source>
        <dbReference type="Proteomes" id="UP001202328"/>
    </source>
</evidence>
<keyword evidence="2" id="KW-1185">Reference proteome</keyword>
<name>A0AAD4SCN4_9MAGN</name>
<dbReference type="EMBL" id="JAJJMB010011819">
    <property type="protein sequence ID" value="KAI3898706.1"/>
    <property type="molecule type" value="Genomic_DNA"/>
</dbReference>
<proteinExistence type="predicted"/>
<protein>
    <submittedName>
        <fullName evidence="1">Uncharacterized protein</fullName>
    </submittedName>
</protein>
<dbReference type="AlphaFoldDB" id="A0AAD4SCN4"/>
<comment type="caution">
    <text evidence="1">The sequence shown here is derived from an EMBL/GenBank/DDBJ whole genome shotgun (WGS) entry which is preliminary data.</text>
</comment>
<accession>A0AAD4SCN4</accession>
<organism evidence="1 2">
    <name type="scientific">Papaver atlanticum</name>
    <dbReference type="NCBI Taxonomy" id="357466"/>
    <lineage>
        <taxon>Eukaryota</taxon>
        <taxon>Viridiplantae</taxon>
        <taxon>Streptophyta</taxon>
        <taxon>Embryophyta</taxon>
        <taxon>Tracheophyta</taxon>
        <taxon>Spermatophyta</taxon>
        <taxon>Magnoliopsida</taxon>
        <taxon>Ranunculales</taxon>
        <taxon>Papaveraceae</taxon>
        <taxon>Papaveroideae</taxon>
        <taxon>Papaver</taxon>
    </lineage>
</organism>
<gene>
    <name evidence="1" type="ORF">MKW98_000819</name>
</gene>
<reference evidence="1" key="1">
    <citation type="submission" date="2022-04" db="EMBL/GenBank/DDBJ databases">
        <title>A functionally conserved STORR gene fusion in Papaver species that diverged 16.8 million years ago.</title>
        <authorList>
            <person name="Catania T."/>
        </authorList>
    </citation>
    <scope>NUCLEOTIDE SEQUENCE</scope>
    <source>
        <strain evidence="1">S-188037</strain>
    </source>
</reference>
<dbReference type="Proteomes" id="UP001202328">
    <property type="component" value="Unassembled WGS sequence"/>
</dbReference>
<evidence type="ECO:0000313" key="1">
    <source>
        <dbReference type="EMBL" id="KAI3898706.1"/>
    </source>
</evidence>